<dbReference type="Pfam" id="PF13620">
    <property type="entry name" value="CarboxypepD_reg"/>
    <property type="match status" value="1"/>
</dbReference>
<dbReference type="SUPFAM" id="SSF49464">
    <property type="entry name" value="Carboxypeptidase regulatory domain-like"/>
    <property type="match status" value="2"/>
</dbReference>
<name>A0A2A2IID3_9BACI</name>
<dbReference type="PRINTS" id="PR00723">
    <property type="entry name" value="SUBTILISIN"/>
</dbReference>
<dbReference type="GO" id="GO:0004252">
    <property type="term" value="F:serine-type endopeptidase activity"/>
    <property type="evidence" value="ECO:0007669"/>
    <property type="project" value="UniProtKB-UniRule"/>
</dbReference>
<evidence type="ECO:0000256" key="6">
    <source>
        <dbReference type="PROSITE-ProRule" id="PRU01240"/>
    </source>
</evidence>
<dbReference type="Gene3D" id="3.40.50.200">
    <property type="entry name" value="Peptidase S8/S53 domain"/>
    <property type="match status" value="1"/>
</dbReference>
<evidence type="ECO:0008006" key="12">
    <source>
        <dbReference type="Google" id="ProtNLM"/>
    </source>
</evidence>
<dbReference type="InterPro" id="IPR036852">
    <property type="entry name" value="Peptidase_S8/S53_dom_sf"/>
</dbReference>
<keyword evidence="3 6" id="KW-0378">Hydrolase</keyword>
<dbReference type="PANTHER" id="PTHR43399">
    <property type="entry name" value="SUBTILISIN-RELATED"/>
    <property type="match status" value="1"/>
</dbReference>
<dbReference type="GO" id="GO:0006508">
    <property type="term" value="P:proteolysis"/>
    <property type="evidence" value="ECO:0007669"/>
    <property type="project" value="UniProtKB-KW"/>
</dbReference>
<evidence type="ECO:0000256" key="3">
    <source>
        <dbReference type="ARBA" id="ARBA00022801"/>
    </source>
</evidence>
<dbReference type="Gene3D" id="3.40.50.12090">
    <property type="match status" value="2"/>
</dbReference>
<evidence type="ECO:0000313" key="11">
    <source>
        <dbReference type="Proteomes" id="UP000218887"/>
    </source>
</evidence>
<comment type="similarity">
    <text evidence="1 6">Belongs to the peptidase S8 family.</text>
</comment>
<gene>
    <name evidence="10" type="ORF">CIL05_01170</name>
</gene>
<feature type="domain" description="Peptidase S8/S53" evidence="8">
    <location>
        <begin position="213"/>
        <end position="497"/>
    </location>
</feature>
<keyword evidence="7" id="KW-0175">Coiled coil</keyword>
<dbReference type="Pfam" id="PF09136">
    <property type="entry name" value="Glucodextran_B"/>
    <property type="match status" value="1"/>
</dbReference>
<dbReference type="Pfam" id="PF04122">
    <property type="entry name" value="CW_binding_2"/>
    <property type="match status" value="3"/>
</dbReference>
<feature type="coiled-coil region" evidence="7">
    <location>
        <begin position="107"/>
        <end position="135"/>
    </location>
</feature>
<evidence type="ECO:0000313" key="10">
    <source>
        <dbReference type="EMBL" id="PAV31292.1"/>
    </source>
</evidence>
<dbReference type="InterPro" id="IPR007253">
    <property type="entry name" value="Cell_wall-bd_2"/>
</dbReference>
<evidence type="ECO:0000256" key="2">
    <source>
        <dbReference type="ARBA" id="ARBA00022670"/>
    </source>
</evidence>
<proteinExistence type="inferred from homology"/>
<evidence type="ECO:0000256" key="1">
    <source>
        <dbReference type="ARBA" id="ARBA00011073"/>
    </source>
</evidence>
<feature type="active site" description="Charge relay system" evidence="5 6">
    <location>
        <position position="268"/>
    </location>
</feature>
<dbReference type="Gene3D" id="2.60.40.10">
    <property type="entry name" value="Immunoglobulins"/>
    <property type="match status" value="1"/>
</dbReference>
<dbReference type="InterPro" id="IPR051048">
    <property type="entry name" value="Peptidase_S8/S53_subtilisin"/>
</dbReference>
<dbReference type="FunFam" id="3.40.50.200:FF:000043">
    <property type="entry name" value="Peptidase S8"/>
    <property type="match status" value="1"/>
</dbReference>
<dbReference type="Gene3D" id="2.60.40.1120">
    <property type="entry name" value="Carboxypeptidase-like, regulatory domain"/>
    <property type="match status" value="2"/>
</dbReference>
<feature type="domain" description="Inhibitor I9" evidence="9">
    <location>
        <begin position="67"/>
        <end position="175"/>
    </location>
</feature>
<dbReference type="Proteomes" id="UP000218887">
    <property type="component" value="Unassembled WGS sequence"/>
</dbReference>
<keyword evidence="2 6" id="KW-0645">Protease</keyword>
<dbReference type="Pfam" id="PF05922">
    <property type="entry name" value="Inhibitor_I9"/>
    <property type="match status" value="1"/>
</dbReference>
<dbReference type="PANTHER" id="PTHR43399:SF4">
    <property type="entry name" value="CELL WALL-ASSOCIATED PROTEASE"/>
    <property type="match status" value="1"/>
</dbReference>
<accession>A0A2A2IID3</accession>
<dbReference type="PROSITE" id="PS00138">
    <property type="entry name" value="SUBTILASE_SER"/>
    <property type="match status" value="1"/>
</dbReference>
<feature type="active site" description="Charge relay system" evidence="5 6">
    <location>
        <position position="445"/>
    </location>
</feature>
<dbReference type="InterPro" id="IPR008969">
    <property type="entry name" value="CarboxyPept-like_regulatory"/>
</dbReference>
<keyword evidence="4 6" id="KW-0720">Serine protease</keyword>
<dbReference type="EMBL" id="NPOA01000001">
    <property type="protein sequence ID" value="PAV31292.1"/>
    <property type="molecule type" value="Genomic_DNA"/>
</dbReference>
<sequence length="1324" mass="142764">MGKRKIYQVRFFSIVTSMLLLFSLVAPGLVNANDVSGRVLNELNNETESKLSERLQDQFNDEEKITFLIKFKEKADTQKVVKDVREDAKKAELTAQKAEFVQRSAVVSELKATANKAQQNVLEYLEEEVDKGNAEAIKSYFIVNGIAVTATKEVAKSITAFDEVEKILPNETSKLYTSVKKDMPQKPAADSANAEWNIERVKAPQVWDMGIDGTGTVVASIDTGVQWDHPALKEKYRGYDKTTGDVDHDFNWYDATAGEVEPYDDQGHGTHTVGTMLGSETDGPNKIGVAPGAKWIAVKAFTEDGGTDVDLLEAAEWILAPTDEEGNTRIDLAPDVVNNSWGGGPGLDEWYRDVVIAWRNADVLPVFSAGNIGNGNPGGPESIVSPANYPESFAVGATDIVDQVARFSLRGPSPYGEVKPDVTAPGQVIRSSIPGNGYAENSGTSMAGPAVSGVAALVHSINTELSVDELEDILLSTTKPLTDDEYPESPNNGYGYGLVDALNAVAAVDEGVGTIEGKVVQEVKESEIPLSASISILDRGRSVNTDPSDGSYSINYAAGEYTVQAEAYGYQAVQRLVNIEEHETVQADFPLKEIPQRTISGTVTNESGEAIEGAALLLVEDANITPVTTDQNGHYELSAYEGTYKLKVTAHGYYTADIPIKIDEATSDIDVELEPFYSYPGGEIGYDDGTGEGGSWFLEAGSGWGVKMSLAEGEEIAKVTGGKFLFSERGGDKFQVAVYDATGLDGAPGNKLAGPIDATAIKNDEWTTVDLGDEGIFVNDDFYIVYIQTEDRQNTPRLEQDKNGPFTERSWEMYHGYWYQLESNFLTGNKMIRALVDYEVNEPAITSPKHDEITNDSTITVEGTASPTTTIELMNNSEKVGAAEVGDDGKFAITMELTEGKNEITALSTLDGKVTGSSDPVIVTFIAEKPVIENLQPLTDQYVRVGDEVDISFQSNVIGGEANFIVKFPNQSSTQSTSNNMEEVQTGVYKGTWTVPTNVDLQNVTIEVELTDSTGNRVTEEAPGKLFISSEQLDRISGEMRYDTAIEISQEGWETSDTVILSRGLEFADALAGVPLAHKLDAPILLTPNDDLRDNTLEEIERLGAGEVIILGGTGAISENVVEELEEADLDVRRIAGGTRFETAALIASEVSPDGAEEVVVVNGMDFPDALSVASHAAKEGLPILLTKSESLPQVTEAAISDLNAGKTIVVGGTMVVSDEILEQLPDADRLRGADRYETNVEVAKHFGVENKHMYVATGKLYADALTGAVLAAKNDSAILLVSDEVPKGVSEFMTENDANRITIFGGEGAVSNNVADMLEKIIK</sequence>
<evidence type="ECO:0000259" key="8">
    <source>
        <dbReference type="Pfam" id="PF00082"/>
    </source>
</evidence>
<dbReference type="CDD" id="cd07481">
    <property type="entry name" value="Peptidases_S8_BacillopeptidaseF-like"/>
    <property type="match status" value="1"/>
</dbReference>
<dbReference type="InterPro" id="IPR000209">
    <property type="entry name" value="Peptidase_S8/S53_dom"/>
</dbReference>
<dbReference type="InterPro" id="IPR015500">
    <property type="entry name" value="Peptidase_S8_subtilisin-rel"/>
</dbReference>
<dbReference type="PROSITE" id="PS51892">
    <property type="entry name" value="SUBTILASE"/>
    <property type="match status" value="1"/>
</dbReference>
<organism evidence="10 11">
    <name type="scientific">Virgibacillus profundi</name>
    <dbReference type="NCBI Taxonomy" id="2024555"/>
    <lineage>
        <taxon>Bacteria</taxon>
        <taxon>Bacillati</taxon>
        <taxon>Bacillota</taxon>
        <taxon>Bacilli</taxon>
        <taxon>Bacillales</taxon>
        <taxon>Bacillaceae</taxon>
        <taxon>Virgibacillus</taxon>
    </lineage>
</organism>
<evidence type="ECO:0000259" key="9">
    <source>
        <dbReference type="Pfam" id="PF05922"/>
    </source>
</evidence>
<reference evidence="10 11" key="1">
    <citation type="submission" date="2017-08" db="EMBL/GenBank/DDBJ databases">
        <title>Virgibacillus indicus sp. nov. and Virgibacillus profoundi sp. nov, two moderately halophilic bacteria isolated from marine sediment by using the Microfluidic Streak Plate.</title>
        <authorList>
            <person name="Xu B."/>
            <person name="Hu B."/>
            <person name="Wang J."/>
            <person name="Zhu Y."/>
            <person name="Huang L."/>
            <person name="Du W."/>
            <person name="Huang Y."/>
        </authorList>
    </citation>
    <scope>NUCLEOTIDE SEQUENCE [LARGE SCALE GENOMIC DNA]</scope>
    <source>
        <strain evidence="10 11">IO3-P3-H5</strain>
    </source>
</reference>
<keyword evidence="11" id="KW-1185">Reference proteome</keyword>
<dbReference type="InterPro" id="IPR023828">
    <property type="entry name" value="Peptidase_S8_Ser-AS"/>
</dbReference>
<protein>
    <recommendedName>
        <fullName evidence="12">Peptidase S8</fullName>
    </recommendedName>
</protein>
<dbReference type="InterPro" id="IPR013783">
    <property type="entry name" value="Ig-like_fold"/>
</dbReference>
<dbReference type="SUPFAM" id="SSF52743">
    <property type="entry name" value="Subtilisin-like"/>
    <property type="match status" value="1"/>
</dbReference>
<dbReference type="OrthoDB" id="9798386at2"/>
<evidence type="ECO:0000256" key="5">
    <source>
        <dbReference type="PIRSR" id="PIRSR615500-1"/>
    </source>
</evidence>
<comment type="caution">
    <text evidence="10">The sequence shown here is derived from an EMBL/GenBank/DDBJ whole genome shotgun (WGS) entry which is preliminary data.</text>
</comment>
<evidence type="ECO:0000256" key="4">
    <source>
        <dbReference type="ARBA" id="ARBA00022825"/>
    </source>
</evidence>
<dbReference type="InterPro" id="IPR033857">
    <property type="entry name" value="Bacillopeptidase_F"/>
</dbReference>
<dbReference type="Pfam" id="PF00082">
    <property type="entry name" value="Peptidase_S8"/>
    <property type="match status" value="1"/>
</dbReference>
<evidence type="ECO:0000256" key="7">
    <source>
        <dbReference type="SAM" id="Coils"/>
    </source>
</evidence>
<dbReference type="InterPro" id="IPR010259">
    <property type="entry name" value="S8pro/Inhibitor_I9"/>
</dbReference>
<feature type="active site" description="Charge relay system" evidence="5 6">
    <location>
        <position position="222"/>
    </location>
</feature>